<protein>
    <submittedName>
        <fullName evidence="6">Transcription regulator spt7</fullName>
    </submittedName>
</protein>
<dbReference type="VEuPathDB" id="FungiDB:Malapachy_4263"/>
<evidence type="ECO:0000313" key="7">
    <source>
        <dbReference type="Proteomes" id="UP000037751"/>
    </source>
</evidence>
<feature type="compositionally biased region" description="Polar residues" evidence="4">
    <location>
        <begin position="154"/>
        <end position="165"/>
    </location>
</feature>
<dbReference type="InterPro" id="IPR037782">
    <property type="entry name" value="Spt7"/>
</dbReference>
<feature type="region of interest" description="Disordered" evidence="4">
    <location>
        <begin position="148"/>
        <end position="218"/>
    </location>
</feature>
<dbReference type="CDD" id="cd22927">
    <property type="entry name" value="HFD_SPT7"/>
    <property type="match status" value="1"/>
</dbReference>
<proteinExistence type="predicted"/>
<feature type="region of interest" description="Disordered" evidence="4">
    <location>
        <begin position="369"/>
        <end position="394"/>
    </location>
</feature>
<dbReference type="Gene3D" id="1.20.920.10">
    <property type="entry name" value="Bromodomain-like"/>
    <property type="match status" value="1"/>
</dbReference>
<dbReference type="InterPro" id="IPR009072">
    <property type="entry name" value="Histone-fold"/>
</dbReference>
<evidence type="ECO:0000256" key="3">
    <source>
        <dbReference type="SAM" id="Coils"/>
    </source>
</evidence>
<feature type="domain" description="Bromo" evidence="5">
    <location>
        <begin position="52"/>
        <end position="122"/>
    </location>
</feature>
<evidence type="ECO:0000256" key="1">
    <source>
        <dbReference type="ARBA" id="ARBA00023117"/>
    </source>
</evidence>
<dbReference type="GeneID" id="28730590"/>
<dbReference type="AlphaFoldDB" id="A0A0M8MPH9"/>
<name>A0A0M8MPH9_9BASI</name>
<dbReference type="EMBL" id="LGAV01000004">
    <property type="protein sequence ID" value="KOS14227.1"/>
    <property type="molecule type" value="Genomic_DNA"/>
</dbReference>
<dbReference type="GO" id="GO:0046695">
    <property type="term" value="C:SLIK (SAGA-like) complex"/>
    <property type="evidence" value="ECO:0007669"/>
    <property type="project" value="InterPro"/>
</dbReference>
<keyword evidence="3" id="KW-0175">Coiled coil</keyword>
<reference evidence="6 7" key="1">
    <citation type="submission" date="2015-07" db="EMBL/GenBank/DDBJ databases">
        <title>Draft Genome Sequence of Malassezia furfur CBS1878 and Malassezia pachydermatis CBS1879.</title>
        <authorList>
            <person name="Triana S."/>
            <person name="Ohm R."/>
            <person name="Gonzalez A."/>
            <person name="DeCock H."/>
            <person name="Restrepo S."/>
            <person name="Celis A."/>
        </authorList>
    </citation>
    <scope>NUCLEOTIDE SEQUENCE [LARGE SCALE GENOMIC DNA]</scope>
    <source>
        <strain evidence="6 7">CBS 1879</strain>
    </source>
</reference>
<feature type="compositionally biased region" description="Low complexity" evidence="4">
    <location>
        <begin position="168"/>
        <end position="205"/>
    </location>
</feature>
<keyword evidence="1 2" id="KW-0103">Bromodomain</keyword>
<dbReference type="PANTHER" id="PTHR47343:SF1">
    <property type="entry name" value="TRANSCRIPTIONAL ACTIVATOR SPT7"/>
    <property type="match status" value="1"/>
</dbReference>
<feature type="coiled-coil region" evidence="3">
    <location>
        <begin position="22"/>
        <end position="56"/>
    </location>
</feature>
<dbReference type="GO" id="GO:0006357">
    <property type="term" value="P:regulation of transcription by RNA polymerase II"/>
    <property type="evidence" value="ECO:0007669"/>
    <property type="project" value="TreeGrafter"/>
</dbReference>
<dbReference type="GO" id="GO:0000124">
    <property type="term" value="C:SAGA complex"/>
    <property type="evidence" value="ECO:0007669"/>
    <property type="project" value="InterPro"/>
</dbReference>
<evidence type="ECO:0000313" key="6">
    <source>
        <dbReference type="EMBL" id="KOS14227.1"/>
    </source>
</evidence>
<dbReference type="PRINTS" id="PR00503">
    <property type="entry name" value="BROMODOMAIN"/>
</dbReference>
<dbReference type="OrthoDB" id="21449at2759"/>
<feature type="region of interest" description="Disordered" evidence="4">
    <location>
        <begin position="636"/>
        <end position="662"/>
    </location>
</feature>
<dbReference type="SUPFAM" id="SSF47370">
    <property type="entry name" value="Bromodomain"/>
    <property type="match status" value="1"/>
</dbReference>
<accession>A0A0M8MPH9</accession>
<dbReference type="Pfam" id="PF00439">
    <property type="entry name" value="Bromodomain"/>
    <property type="match status" value="1"/>
</dbReference>
<evidence type="ECO:0000259" key="5">
    <source>
        <dbReference type="PROSITE" id="PS50014"/>
    </source>
</evidence>
<dbReference type="Proteomes" id="UP000037751">
    <property type="component" value="Unassembled WGS sequence"/>
</dbReference>
<evidence type="ECO:0000256" key="4">
    <source>
        <dbReference type="SAM" id="MobiDB-lite"/>
    </source>
</evidence>
<dbReference type="FunFam" id="1.20.920.10:FF:000070">
    <property type="entry name" value="Related to transcription regulator SPT7"/>
    <property type="match status" value="1"/>
</dbReference>
<dbReference type="STRING" id="77020.A0A0M8MPH9"/>
<dbReference type="PANTHER" id="PTHR47343">
    <property type="entry name" value="TRANSCRIPTIONAL ACTIVATOR SPT7"/>
    <property type="match status" value="1"/>
</dbReference>
<dbReference type="PROSITE" id="PS50014">
    <property type="entry name" value="BROMODOMAIN_2"/>
    <property type="match status" value="1"/>
</dbReference>
<dbReference type="InterPro" id="IPR036427">
    <property type="entry name" value="Bromodomain-like_sf"/>
</dbReference>
<dbReference type="CDD" id="cd05510">
    <property type="entry name" value="Bromo_SPT7_like"/>
    <property type="match status" value="1"/>
</dbReference>
<evidence type="ECO:0000256" key="2">
    <source>
        <dbReference type="PROSITE-ProRule" id="PRU00035"/>
    </source>
</evidence>
<dbReference type="Gene3D" id="1.10.20.10">
    <property type="entry name" value="Histone, subunit A"/>
    <property type="match status" value="1"/>
</dbReference>
<comment type="caution">
    <text evidence="6">The sequence shown here is derived from an EMBL/GenBank/DDBJ whole genome shotgun (WGS) entry which is preliminary data.</text>
</comment>
<dbReference type="InterPro" id="IPR001487">
    <property type="entry name" value="Bromodomain"/>
</dbReference>
<keyword evidence="7" id="KW-1185">Reference proteome</keyword>
<organism evidence="6 7">
    <name type="scientific">Malassezia pachydermatis</name>
    <dbReference type="NCBI Taxonomy" id="77020"/>
    <lineage>
        <taxon>Eukaryota</taxon>
        <taxon>Fungi</taxon>
        <taxon>Dikarya</taxon>
        <taxon>Basidiomycota</taxon>
        <taxon>Ustilaginomycotina</taxon>
        <taxon>Malasseziomycetes</taxon>
        <taxon>Malasseziales</taxon>
        <taxon>Malasseziaceae</taxon>
        <taxon>Malassezia</taxon>
    </lineage>
</organism>
<feature type="compositionally biased region" description="Basic and acidic residues" evidence="4">
    <location>
        <begin position="206"/>
        <end position="215"/>
    </location>
</feature>
<dbReference type="PROSITE" id="PS00633">
    <property type="entry name" value="BROMODOMAIN_1"/>
    <property type="match status" value="1"/>
</dbReference>
<dbReference type="SMART" id="SM00297">
    <property type="entry name" value="BROMO"/>
    <property type="match status" value="1"/>
</dbReference>
<dbReference type="GO" id="GO:0006325">
    <property type="term" value="P:chromatin organization"/>
    <property type="evidence" value="ECO:0007669"/>
    <property type="project" value="UniProtKB-ARBA"/>
</dbReference>
<dbReference type="GO" id="GO:0005198">
    <property type="term" value="F:structural molecule activity"/>
    <property type="evidence" value="ECO:0007669"/>
    <property type="project" value="TreeGrafter"/>
</dbReference>
<sequence>MKYLLQAIEAHRGDVPLNDPDLLKLLSEARKGRDEREEYQEAMERILTELRNYTEHSQAFLTRVSKRDAPDYYDVIQNPMDLGTMQKKLRSGQYKTKAQFAHDLNLIWDNCFLYNASPQHPLRRNATFMRKKADHLLEFLSDKNDTKDLISHWHPSTTSTPQPESEMSAPDTKPIAAAAPTAATTTTAPPSTSSAATAVAAQTKAPETEIVRDDTPLPQRAALRRTADSSLVFSDLDTKLTDMEQTASSDVASALHKLDRVSISHNDPLSTALQHAPRSMQQKWWAACTTDTMLCAGIPSIGYAGAVPSDPGPSSNAAYTSRLPMHRPGIPRLMARNIRTLQRLQRTHQKFFQLAEAVELDLPVPASLGDVSSDDEEDEDLIVGPSTWTPPSPHPRLTASYARSQASWQVQTLLAHAGFEGAHAAAAQVLTDVATEYMMGLARTLRLYTDRFAHEFSAEDIVEHVLAGRGSGLEALETYVTHDIGRYGQRLKEWLSKLQNTMREQLQYLGGTVEDTDLLARDGEALMLGHFAAGLGDDFFGFKELGLEAELGMQHLSVPSRLFFGGQTTLKATTGHDKVAKPSYTPPPPPIVLSRAAVPAQIGLLQTWYLEQLGTKDVLEDEVPERVRYKVPTNGKLPAHAMVGDDARRALKTPGAKRKRAP</sequence>
<dbReference type="GO" id="GO:0046982">
    <property type="term" value="F:protein heterodimerization activity"/>
    <property type="evidence" value="ECO:0007669"/>
    <property type="project" value="InterPro"/>
</dbReference>
<dbReference type="RefSeq" id="XP_017991859.1">
    <property type="nucleotide sequence ID" value="XM_018138714.1"/>
</dbReference>
<feature type="compositionally biased region" description="Acidic residues" evidence="4">
    <location>
        <begin position="372"/>
        <end position="381"/>
    </location>
</feature>
<gene>
    <name evidence="6" type="ORF">Malapachy_4263</name>
</gene>
<dbReference type="InterPro" id="IPR018359">
    <property type="entry name" value="Bromodomain_CS"/>
</dbReference>